<evidence type="ECO:0000313" key="7">
    <source>
        <dbReference type="Proteomes" id="UP000076420"/>
    </source>
</evidence>
<evidence type="ECO:0000256" key="2">
    <source>
        <dbReference type="ARBA" id="ARBA00004245"/>
    </source>
</evidence>
<name>A0A2C9KWR1_BIOGL</name>
<keyword evidence="5" id="KW-0966">Cell projection</keyword>
<keyword evidence="8" id="KW-1185">Reference proteome</keyword>
<dbReference type="KEGG" id="bgt:106062353"/>
<proteinExistence type="predicted"/>
<accession>A0A2C9KWR1</accession>
<evidence type="ECO:0000256" key="3">
    <source>
        <dbReference type="ARBA" id="ARBA00022490"/>
    </source>
</evidence>
<dbReference type="Proteomes" id="UP001165740">
    <property type="component" value="Chromosome 5"/>
</dbReference>
<comment type="subcellular location">
    <subcellularLocation>
        <location evidence="1">Cell projection</location>
        <location evidence="1">Cilium</location>
    </subcellularLocation>
    <subcellularLocation>
        <location evidence="2">Cytoplasm</location>
        <location evidence="2">Cytoskeleton</location>
    </subcellularLocation>
</comment>
<dbReference type="RefSeq" id="XP_013076074.1">
    <property type="nucleotide sequence ID" value="XM_013220620.2"/>
</dbReference>
<dbReference type="OMA" id="PANDTHT"/>
<dbReference type="GeneID" id="106062353"/>
<dbReference type="AlphaFoldDB" id="A0A2C9KWR1"/>
<keyword evidence="4" id="KW-0206">Cytoskeleton</keyword>
<sequence length="141" mass="15680">MEEPNQIKAVSEDAKENIAERLGLTEEGVSADICLRSEAACGSSVVPSQTLYIVNPTASENRKPDCYKVGLKGYGVPHQHPLYSTSNSVYGRHAPPPGLNKKRFPRRAKFTTDLCKCGIYEDFHLTTEVETDVVYRQTFDV</sequence>
<keyword evidence="3" id="KW-0963">Cytoplasm</keyword>
<dbReference type="InterPro" id="IPR026507">
    <property type="entry name" value="PIRC1/2"/>
</dbReference>
<evidence type="ECO:0000313" key="9">
    <source>
        <dbReference type="RefSeq" id="XP_013076074.1"/>
    </source>
</evidence>
<dbReference type="Pfam" id="PF14892">
    <property type="entry name" value="PIRC1_2"/>
    <property type="match status" value="1"/>
</dbReference>
<dbReference type="OrthoDB" id="6044370at2759"/>
<reference evidence="6" key="1">
    <citation type="submission" date="2020-05" db="UniProtKB">
        <authorList>
            <consortium name="EnsemblMetazoa"/>
        </authorList>
    </citation>
    <scope>IDENTIFICATION</scope>
    <source>
        <strain evidence="6">BB02</strain>
    </source>
</reference>
<protein>
    <submittedName>
        <fullName evidence="9">Uncharacterized protein LOC106062353</fullName>
    </submittedName>
</protein>
<dbReference type="GO" id="GO:0005879">
    <property type="term" value="C:axonemal microtubule"/>
    <property type="evidence" value="ECO:0007669"/>
    <property type="project" value="InterPro"/>
</dbReference>
<dbReference type="Proteomes" id="UP000076420">
    <property type="component" value="Unassembled WGS sequence"/>
</dbReference>
<evidence type="ECO:0000256" key="1">
    <source>
        <dbReference type="ARBA" id="ARBA00004138"/>
    </source>
</evidence>
<dbReference type="EnsemblMetazoa" id="BGLB024453-RA">
    <property type="protein sequence ID" value="BGLB024453-PA"/>
    <property type="gene ID" value="BGLB024453"/>
</dbReference>
<dbReference type="GO" id="GO:0035082">
    <property type="term" value="P:axoneme assembly"/>
    <property type="evidence" value="ECO:0007669"/>
    <property type="project" value="InterPro"/>
</dbReference>
<evidence type="ECO:0000256" key="4">
    <source>
        <dbReference type="ARBA" id="ARBA00023212"/>
    </source>
</evidence>
<gene>
    <name evidence="6" type="primary">106062353</name>
    <name evidence="9" type="synonym">LOC106062353</name>
</gene>
<organism evidence="6 7">
    <name type="scientific">Biomphalaria glabrata</name>
    <name type="common">Bloodfluke planorb</name>
    <name type="synonym">Freshwater snail</name>
    <dbReference type="NCBI Taxonomy" id="6526"/>
    <lineage>
        <taxon>Eukaryota</taxon>
        <taxon>Metazoa</taxon>
        <taxon>Spiralia</taxon>
        <taxon>Lophotrochozoa</taxon>
        <taxon>Mollusca</taxon>
        <taxon>Gastropoda</taxon>
        <taxon>Heterobranchia</taxon>
        <taxon>Euthyneura</taxon>
        <taxon>Panpulmonata</taxon>
        <taxon>Hygrophila</taxon>
        <taxon>Lymnaeoidea</taxon>
        <taxon>Planorbidae</taxon>
        <taxon>Biomphalaria</taxon>
    </lineage>
</organism>
<dbReference type="VEuPathDB" id="VectorBase:BGLAX_029726"/>
<evidence type="ECO:0000313" key="6">
    <source>
        <dbReference type="EnsemblMetazoa" id="BGLB024453-PA"/>
    </source>
</evidence>
<evidence type="ECO:0000256" key="5">
    <source>
        <dbReference type="ARBA" id="ARBA00023273"/>
    </source>
</evidence>
<evidence type="ECO:0000313" key="8">
    <source>
        <dbReference type="Proteomes" id="UP001165740"/>
    </source>
</evidence>
<reference evidence="9" key="2">
    <citation type="submission" date="2025-04" db="UniProtKB">
        <authorList>
            <consortium name="RefSeq"/>
        </authorList>
    </citation>
    <scope>IDENTIFICATION</scope>
</reference>
<dbReference type="VEuPathDB" id="VectorBase:BGLB024453"/>